<keyword evidence="2" id="KW-0805">Transcription regulation</keyword>
<comment type="similarity">
    <text evidence="1">Belongs to the LysR transcriptional regulatory family.</text>
</comment>
<dbReference type="SUPFAM" id="SSF53850">
    <property type="entry name" value="Periplasmic binding protein-like II"/>
    <property type="match status" value="1"/>
</dbReference>
<evidence type="ECO:0000313" key="6">
    <source>
        <dbReference type="EMBL" id="AWB33113.1"/>
    </source>
</evidence>
<dbReference type="PANTHER" id="PTHR30126:SF6">
    <property type="entry name" value="HTH-TYPE TRANSCRIPTIONAL REGULATOR CYSB-RELATED"/>
    <property type="match status" value="1"/>
</dbReference>
<keyword evidence="4" id="KW-0804">Transcription</keyword>
<dbReference type="InterPro" id="IPR005119">
    <property type="entry name" value="LysR_subst-bd"/>
</dbReference>
<evidence type="ECO:0000256" key="3">
    <source>
        <dbReference type="ARBA" id="ARBA00023125"/>
    </source>
</evidence>
<protein>
    <submittedName>
        <fullName evidence="6">Transcriptional regulator CysB</fullName>
    </submittedName>
</protein>
<dbReference type="KEGG" id="boz:DBV39_04605"/>
<accession>A0A2R4XHA7</accession>
<dbReference type="Proteomes" id="UP000244571">
    <property type="component" value="Chromosome"/>
</dbReference>
<dbReference type="Pfam" id="PF00126">
    <property type="entry name" value="HTH_1"/>
    <property type="match status" value="1"/>
</dbReference>
<dbReference type="InterPro" id="IPR000847">
    <property type="entry name" value="LysR_HTH_N"/>
</dbReference>
<dbReference type="InterPro" id="IPR036388">
    <property type="entry name" value="WH-like_DNA-bd_sf"/>
</dbReference>
<dbReference type="GO" id="GO:0003700">
    <property type="term" value="F:DNA-binding transcription factor activity"/>
    <property type="evidence" value="ECO:0007669"/>
    <property type="project" value="InterPro"/>
</dbReference>
<dbReference type="PANTHER" id="PTHR30126">
    <property type="entry name" value="HTH-TYPE TRANSCRIPTIONAL REGULATOR"/>
    <property type="match status" value="1"/>
</dbReference>
<evidence type="ECO:0000256" key="2">
    <source>
        <dbReference type="ARBA" id="ARBA00023015"/>
    </source>
</evidence>
<name>A0A2R4XHA7_9BURK</name>
<dbReference type="GO" id="GO:0019344">
    <property type="term" value="P:cysteine biosynthetic process"/>
    <property type="evidence" value="ECO:0007669"/>
    <property type="project" value="TreeGrafter"/>
</dbReference>
<dbReference type="EMBL" id="CP028901">
    <property type="protein sequence ID" value="AWB33113.1"/>
    <property type="molecule type" value="Genomic_DNA"/>
</dbReference>
<keyword evidence="3" id="KW-0238">DNA-binding</keyword>
<proteinExistence type="inferred from homology"/>
<gene>
    <name evidence="6" type="primary">cysB</name>
    <name evidence="6" type="ORF">DBV39_04605</name>
</gene>
<dbReference type="OrthoDB" id="5297026at2"/>
<evidence type="ECO:0000259" key="5">
    <source>
        <dbReference type="PROSITE" id="PS50931"/>
    </source>
</evidence>
<dbReference type="PRINTS" id="PR00039">
    <property type="entry name" value="HTHLYSR"/>
</dbReference>
<dbReference type="PROSITE" id="PS50931">
    <property type="entry name" value="HTH_LYSR"/>
    <property type="match status" value="1"/>
</dbReference>
<keyword evidence="7" id="KW-1185">Reference proteome</keyword>
<dbReference type="Gene3D" id="1.10.10.10">
    <property type="entry name" value="Winged helix-like DNA-binding domain superfamily/Winged helix DNA-binding domain"/>
    <property type="match status" value="1"/>
</dbReference>
<evidence type="ECO:0000256" key="1">
    <source>
        <dbReference type="ARBA" id="ARBA00009437"/>
    </source>
</evidence>
<evidence type="ECO:0000256" key="4">
    <source>
        <dbReference type="ARBA" id="ARBA00023163"/>
    </source>
</evidence>
<feature type="domain" description="HTH lysR-type" evidence="5">
    <location>
        <begin position="1"/>
        <end position="60"/>
    </location>
</feature>
<organism evidence="6 7">
    <name type="scientific">Orrella marina</name>
    <dbReference type="NCBI Taxonomy" id="2163011"/>
    <lineage>
        <taxon>Bacteria</taxon>
        <taxon>Pseudomonadati</taxon>
        <taxon>Pseudomonadota</taxon>
        <taxon>Betaproteobacteria</taxon>
        <taxon>Burkholderiales</taxon>
        <taxon>Alcaligenaceae</taxon>
        <taxon>Orrella</taxon>
    </lineage>
</organism>
<sequence>MKLSHLKALCEIIDKDLHLSDAAFALHRSQPALSRQIQQLEEDLGTILFERSRNRLLRLTPHGEFIVEVARRIVGDASNLRRFAQDAKDQDVGTLTLATTHTQARYTLPRTIQRFMAQYDRVELTLLQGSPVQCCDMVARGQADLAVCAEVYDRDDVIQLPCHQMQRIVVTQPGHPLLSRHPLTLGDICQYPLILYGEGFNGRSVVDSAFQAAGLTPKVTLSAIDADVSKTYVEMGLGIAILASVTFDPDKDTGLRRVDASHLFSSSSLCVVMRPNSYLRNFTYELIRLFAPHITRIQIQQALNRTNLPYSQTPSL</sequence>
<evidence type="ECO:0000313" key="7">
    <source>
        <dbReference type="Proteomes" id="UP000244571"/>
    </source>
</evidence>
<dbReference type="SUPFAM" id="SSF46785">
    <property type="entry name" value="Winged helix' DNA-binding domain"/>
    <property type="match status" value="1"/>
</dbReference>
<reference evidence="6 7" key="1">
    <citation type="submission" date="2018-04" db="EMBL/GenBank/DDBJ databases">
        <title>Bordetella sp. HZ20 isolated from seawater.</title>
        <authorList>
            <person name="Sun C."/>
        </authorList>
    </citation>
    <scope>NUCLEOTIDE SEQUENCE [LARGE SCALE GENOMIC DNA]</scope>
    <source>
        <strain evidence="6 7">HZ20</strain>
    </source>
</reference>
<dbReference type="GO" id="GO:0000976">
    <property type="term" value="F:transcription cis-regulatory region binding"/>
    <property type="evidence" value="ECO:0007669"/>
    <property type="project" value="TreeGrafter"/>
</dbReference>
<dbReference type="Gene3D" id="3.40.190.10">
    <property type="entry name" value="Periplasmic binding protein-like II"/>
    <property type="match status" value="2"/>
</dbReference>
<dbReference type="Pfam" id="PF03466">
    <property type="entry name" value="LysR_substrate"/>
    <property type="match status" value="1"/>
</dbReference>
<dbReference type="AlphaFoldDB" id="A0A2R4XHA7"/>
<dbReference type="InterPro" id="IPR036390">
    <property type="entry name" value="WH_DNA-bd_sf"/>
</dbReference>
<dbReference type="RefSeq" id="WP_108620542.1">
    <property type="nucleotide sequence ID" value="NZ_CP028901.1"/>
</dbReference>